<feature type="binding site" evidence="5">
    <location>
        <position position="74"/>
    </location>
    <ligand>
        <name>Mg(2+)</name>
        <dbReference type="ChEBI" id="CHEBI:18420"/>
        <label>1</label>
        <note>catalytic</note>
    </ligand>
</feature>
<sequence length="261" mass="28310">MINVEKAQLEKLNQSMQHVMRVARTHVLSKMGVQLTVAEKTSRRDLVTNVDHSNEDFLVQQIRQLDADAHILAEEGRGDQVKTMRGHVWIVDPIDGTMNFVHQRNHFAMMVGYYVDGQPTLGYIYDVMADKLYAGGPEVGVTLNGQPLAAPADLDLADGLFGASAPLLINDRFNMQTVIATSLGARILGSAGVQIGQVLAGELVGYLSYLRPWDFAAGRVLAESLGLVMTQVDGTPVNMLSSGAVLVATKRAQRAVLAIVK</sequence>
<protein>
    <submittedName>
        <fullName evidence="6">Myo-inositol-1(Or 4)-monophosphatase</fullName>
    </submittedName>
</protein>
<dbReference type="PATRIC" id="fig|942150.3.peg.27"/>
<dbReference type="Proteomes" id="UP000051783">
    <property type="component" value="Unassembled WGS sequence"/>
</dbReference>
<dbReference type="Pfam" id="PF00459">
    <property type="entry name" value="Inositol_P"/>
    <property type="match status" value="1"/>
</dbReference>
<evidence type="ECO:0000256" key="4">
    <source>
        <dbReference type="ARBA" id="ARBA00022842"/>
    </source>
</evidence>
<feature type="binding site" evidence="5">
    <location>
        <position position="214"/>
    </location>
    <ligand>
        <name>Mg(2+)</name>
        <dbReference type="ChEBI" id="CHEBI:18420"/>
        <label>1</label>
        <note>catalytic</note>
    </ligand>
</feature>
<evidence type="ECO:0000313" key="7">
    <source>
        <dbReference type="Proteomes" id="UP000051783"/>
    </source>
</evidence>
<comment type="cofactor">
    <cofactor evidence="1 5">
        <name>Mg(2+)</name>
        <dbReference type="ChEBI" id="CHEBI:18420"/>
    </cofactor>
</comment>
<evidence type="ECO:0000313" key="6">
    <source>
        <dbReference type="EMBL" id="KRO09598.1"/>
    </source>
</evidence>
<evidence type="ECO:0000256" key="2">
    <source>
        <dbReference type="ARBA" id="ARBA00022723"/>
    </source>
</evidence>
<evidence type="ECO:0000256" key="5">
    <source>
        <dbReference type="PIRSR" id="PIRSR600760-2"/>
    </source>
</evidence>
<feature type="binding site" evidence="5">
    <location>
        <position position="92"/>
    </location>
    <ligand>
        <name>Mg(2+)</name>
        <dbReference type="ChEBI" id="CHEBI:18420"/>
        <label>1</label>
        <note>catalytic</note>
    </ligand>
</feature>
<keyword evidence="7" id="KW-1185">Reference proteome</keyword>
<proteinExistence type="predicted"/>
<feature type="binding site" evidence="5">
    <location>
        <position position="94"/>
    </location>
    <ligand>
        <name>Mg(2+)</name>
        <dbReference type="ChEBI" id="CHEBI:18420"/>
        <label>1</label>
        <note>catalytic</note>
    </ligand>
</feature>
<dbReference type="PROSITE" id="PS00629">
    <property type="entry name" value="IMP_1"/>
    <property type="match status" value="1"/>
</dbReference>
<dbReference type="PANTHER" id="PTHR20854:SF4">
    <property type="entry name" value="INOSITOL-1-MONOPHOSPHATASE-RELATED"/>
    <property type="match status" value="1"/>
</dbReference>
<evidence type="ECO:0000256" key="3">
    <source>
        <dbReference type="ARBA" id="ARBA00022801"/>
    </source>
</evidence>
<dbReference type="PRINTS" id="PR00377">
    <property type="entry name" value="IMPHPHTASES"/>
</dbReference>
<dbReference type="GO" id="GO:0006020">
    <property type="term" value="P:inositol metabolic process"/>
    <property type="evidence" value="ECO:0007669"/>
    <property type="project" value="TreeGrafter"/>
</dbReference>
<dbReference type="GO" id="GO:0046872">
    <property type="term" value="F:metal ion binding"/>
    <property type="evidence" value="ECO:0007669"/>
    <property type="project" value="UniProtKB-KW"/>
</dbReference>
<dbReference type="GO" id="GO:0007165">
    <property type="term" value="P:signal transduction"/>
    <property type="evidence" value="ECO:0007669"/>
    <property type="project" value="TreeGrafter"/>
</dbReference>
<dbReference type="Gene3D" id="3.40.190.80">
    <property type="match status" value="1"/>
</dbReference>
<evidence type="ECO:0000256" key="1">
    <source>
        <dbReference type="ARBA" id="ARBA00001946"/>
    </source>
</evidence>
<accession>A0A0R2M6F8</accession>
<keyword evidence="3" id="KW-0378">Hydrolase</keyword>
<keyword evidence="4 5" id="KW-0460">Magnesium</keyword>
<feature type="binding site" evidence="5">
    <location>
        <position position="95"/>
    </location>
    <ligand>
        <name>Mg(2+)</name>
        <dbReference type="ChEBI" id="CHEBI:18420"/>
        <label>1</label>
        <note>catalytic</note>
    </ligand>
</feature>
<dbReference type="CDD" id="cd01637">
    <property type="entry name" value="IMPase_like"/>
    <property type="match status" value="1"/>
</dbReference>
<dbReference type="EMBL" id="JQCL01000068">
    <property type="protein sequence ID" value="KRO09598.1"/>
    <property type="molecule type" value="Genomic_DNA"/>
</dbReference>
<organism evidence="6 7">
    <name type="scientific">Lactiplantibacillus xiangfangensis</name>
    <dbReference type="NCBI Taxonomy" id="942150"/>
    <lineage>
        <taxon>Bacteria</taxon>
        <taxon>Bacillati</taxon>
        <taxon>Bacillota</taxon>
        <taxon>Bacilli</taxon>
        <taxon>Lactobacillales</taxon>
        <taxon>Lactobacillaceae</taxon>
        <taxon>Lactiplantibacillus</taxon>
    </lineage>
</organism>
<keyword evidence="2 5" id="KW-0479">Metal-binding</keyword>
<dbReference type="Gene3D" id="3.30.540.10">
    <property type="entry name" value="Fructose-1,6-Bisphosphatase, subunit A, domain 1"/>
    <property type="match status" value="1"/>
</dbReference>
<dbReference type="PANTHER" id="PTHR20854">
    <property type="entry name" value="INOSITOL MONOPHOSPHATASE"/>
    <property type="match status" value="1"/>
</dbReference>
<comment type="caution">
    <text evidence="6">The sequence shown here is derived from an EMBL/GenBank/DDBJ whole genome shotgun (WGS) entry which is preliminary data.</text>
</comment>
<dbReference type="SUPFAM" id="SSF56655">
    <property type="entry name" value="Carbohydrate phosphatase"/>
    <property type="match status" value="1"/>
</dbReference>
<dbReference type="AlphaFoldDB" id="A0A0R2M6F8"/>
<dbReference type="STRING" id="942150.IV64_GL000022"/>
<gene>
    <name evidence="6" type="ORF">IV64_GL000022</name>
</gene>
<dbReference type="InterPro" id="IPR020583">
    <property type="entry name" value="Inositol_monoP_metal-BS"/>
</dbReference>
<dbReference type="InterPro" id="IPR000760">
    <property type="entry name" value="Inositol_monophosphatase-like"/>
</dbReference>
<dbReference type="GO" id="GO:0008934">
    <property type="term" value="F:inositol monophosphate 1-phosphatase activity"/>
    <property type="evidence" value="ECO:0007669"/>
    <property type="project" value="TreeGrafter"/>
</dbReference>
<name>A0A0R2M6F8_9LACO</name>
<reference evidence="6 7" key="1">
    <citation type="journal article" date="2015" name="Genome Announc.">
        <title>Expanding the biotechnology potential of lactobacilli through comparative genomics of 213 strains and associated genera.</title>
        <authorList>
            <person name="Sun Z."/>
            <person name="Harris H.M."/>
            <person name="McCann A."/>
            <person name="Guo C."/>
            <person name="Argimon S."/>
            <person name="Zhang W."/>
            <person name="Yang X."/>
            <person name="Jeffery I.B."/>
            <person name="Cooney J.C."/>
            <person name="Kagawa T.F."/>
            <person name="Liu W."/>
            <person name="Song Y."/>
            <person name="Salvetti E."/>
            <person name="Wrobel A."/>
            <person name="Rasinkangas P."/>
            <person name="Parkhill J."/>
            <person name="Rea M.C."/>
            <person name="O'Sullivan O."/>
            <person name="Ritari J."/>
            <person name="Douillard F.P."/>
            <person name="Paul Ross R."/>
            <person name="Yang R."/>
            <person name="Briner A.E."/>
            <person name="Felis G.E."/>
            <person name="de Vos W.M."/>
            <person name="Barrangou R."/>
            <person name="Klaenhammer T.R."/>
            <person name="Caufield P.W."/>
            <person name="Cui Y."/>
            <person name="Zhang H."/>
            <person name="O'Toole P.W."/>
        </authorList>
    </citation>
    <scope>NUCLEOTIDE SEQUENCE [LARGE SCALE GENOMIC DNA]</scope>
    <source>
        <strain evidence="6 7">LMG 26013</strain>
    </source>
</reference>
<dbReference type="FunFam" id="3.30.540.10:FF:000003">
    <property type="entry name" value="Inositol-1-monophosphatase"/>
    <property type="match status" value="1"/>
</dbReference>